<evidence type="ECO:0000313" key="1">
    <source>
        <dbReference type="EMBL" id="THG55206.1"/>
    </source>
</evidence>
<sequence>MHFFLIVYSCSHRLFMKQFFTYVAATVVGLIIATVISAIASMFMLVVMLVMSESAATPNIGQHSILKLDLSGTLSERHQGMTLVQQMQGNKDQSKGLDDIVASIRYASNDDRIEGIYIDCNGMSGGIASLQYIRQTLADFKKSGKWIAAYGDAYTQGNYYIASLADSIWLNPMGAVEVTGMGGRFMFFKGLLDKLGIEMQVLKVGTYKSAVEPYVLTAPSEANIKQTREYITPIWQNVAGDIAEARGVELEVVNSWADSVLMTQNPHTFPKRNIVTGLLYRHEAESMLKEMSGIDNDDNLRFVTPVEYMKTVKPHRYGNKIALLYAEGEIVDNGENGIVGADMAPMIMDLAENDDIDALVLRVNSPGGSAFASEQIWEALQQFKAKGKPFYVSMGDVAASGGYYISCGADKIFCQPTTITGSIGIFGLIPNVKGFMSDKLGVTTSLVATNPNSAISVFEPMTPFQKNRMQAMIERGYETFIGRCAEGRHVTPDSINAIGQGRVWDGQTALKIGLVDELGNLEQCIEALAMDNEWVNYQIEVYPDANLSWWEKALLESAQVKNSIVKNELGDAYPYYNAVKRVKEMSPVQCLAPELVME</sequence>
<reference evidence="1" key="1">
    <citation type="submission" date="2019-04" db="EMBL/GenBank/DDBJ databases">
        <title>Microbes associate with the intestines of laboratory mice.</title>
        <authorList>
            <person name="Navarre W."/>
            <person name="Wong E."/>
            <person name="Huang K.C."/>
            <person name="Tropini C."/>
            <person name="Ng K."/>
            <person name="Yu B."/>
        </authorList>
    </citation>
    <scope>NUCLEOTIDE SEQUENCE</scope>
    <source>
        <strain evidence="1">NM86_A22</strain>
    </source>
</reference>
<comment type="caution">
    <text evidence="1">The sequence shown here is derived from an EMBL/GenBank/DDBJ whole genome shotgun (WGS) entry which is preliminary data.</text>
</comment>
<dbReference type="EMBL" id="SSTG01000003">
    <property type="protein sequence ID" value="THG55206.1"/>
    <property type="molecule type" value="Genomic_DNA"/>
</dbReference>
<organism evidence="1 2">
    <name type="scientific">Muribaculum caecicola</name>
    <dbReference type="NCBI Taxonomy" id="3038144"/>
    <lineage>
        <taxon>Bacteria</taxon>
        <taxon>Pseudomonadati</taxon>
        <taxon>Bacteroidota</taxon>
        <taxon>Bacteroidia</taxon>
        <taxon>Bacteroidales</taxon>
        <taxon>Muribaculaceae</taxon>
        <taxon>Muribaculum</taxon>
    </lineage>
</organism>
<evidence type="ECO:0000313" key="2">
    <source>
        <dbReference type="Proteomes" id="UP000305401"/>
    </source>
</evidence>
<protein>
    <submittedName>
        <fullName evidence="1">Signal peptide peptidase SppA</fullName>
    </submittedName>
</protein>
<keyword evidence="2" id="KW-1185">Reference proteome</keyword>
<name>A0AC61S894_9BACT</name>
<gene>
    <name evidence="1" type="primary">sppA</name>
    <name evidence="1" type="ORF">E5990_00620</name>
</gene>
<proteinExistence type="predicted"/>
<accession>A0AC61S894</accession>
<dbReference type="Proteomes" id="UP000305401">
    <property type="component" value="Unassembled WGS sequence"/>
</dbReference>